<sequence length="388" mass="43031">MTLNRGWGVDPGESYLLSVFTGESESGGVADASDGVRSCRGRCLVFPRQGRHVGFLDAVRSAANVWNVWIARNWSGLTSARVGPRRDGCRYELPGKWSVKRPARPPGREADNMTTRSAGLHYVTQKDPELISFETWTYVGRTQNAEKGRSKCCSRAAFAGAPVGSRLDAKLRERGLGLLAKPLQTKKRAERSTPRVVWKPPHGSDRGRERSGIPRVDRSQTGSGDVRIYSRGLCCRWKRTDEFRQFLLGPSKVQYWQWRIARVYVVGRKTLQTRSRHDCRTSSAKIWSFLVGFALNQMKKKTTLRKNVQWTAEDRLIAKGLFGVVGANVSPDIGFNSSAVSSLNASSVPSDESGFLDPDPDPGNQSSSSIEMLVGPLIELPLSESEEE</sequence>
<dbReference type="Gramene" id="OE9A069981T1">
    <property type="protein sequence ID" value="OE9A069981C1"/>
    <property type="gene ID" value="OE9A069981"/>
</dbReference>
<gene>
    <name evidence="2" type="ORF">OLEA9_A069981</name>
</gene>
<comment type="caution">
    <text evidence="2">The sequence shown here is derived from an EMBL/GenBank/DDBJ whole genome shotgun (WGS) entry which is preliminary data.</text>
</comment>
<dbReference type="EMBL" id="CACTIH010004324">
    <property type="protein sequence ID" value="CAA2990560.1"/>
    <property type="molecule type" value="Genomic_DNA"/>
</dbReference>
<keyword evidence="3" id="KW-1185">Reference proteome</keyword>
<dbReference type="Proteomes" id="UP000594638">
    <property type="component" value="Unassembled WGS sequence"/>
</dbReference>
<reference evidence="2 3" key="1">
    <citation type="submission" date="2019-12" db="EMBL/GenBank/DDBJ databases">
        <authorList>
            <person name="Alioto T."/>
            <person name="Alioto T."/>
            <person name="Gomez Garrido J."/>
        </authorList>
    </citation>
    <scope>NUCLEOTIDE SEQUENCE [LARGE SCALE GENOMIC DNA]</scope>
</reference>
<evidence type="ECO:0000256" key="1">
    <source>
        <dbReference type="SAM" id="MobiDB-lite"/>
    </source>
</evidence>
<evidence type="ECO:0000313" key="2">
    <source>
        <dbReference type="EMBL" id="CAA2990560.1"/>
    </source>
</evidence>
<proteinExistence type="predicted"/>
<accession>A0A8S0SCG5</accession>
<feature type="region of interest" description="Disordered" evidence="1">
    <location>
        <begin position="346"/>
        <end position="370"/>
    </location>
</feature>
<feature type="region of interest" description="Disordered" evidence="1">
    <location>
        <begin position="182"/>
        <end position="223"/>
    </location>
</feature>
<feature type="compositionally biased region" description="Basic and acidic residues" evidence="1">
    <location>
        <begin position="202"/>
        <end position="218"/>
    </location>
</feature>
<name>A0A8S0SCG5_OLEEU</name>
<dbReference type="AlphaFoldDB" id="A0A8S0SCG5"/>
<organism evidence="2 3">
    <name type="scientific">Olea europaea subsp. europaea</name>
    <dbReference type="NCBI Taxonomy" id="158383"/>
    <lineage>
        <taxon>Eukaryota</taxon>
        <taxon>Viridiplantae</taxon>
        <taxon>Streptophyta</taxon>
        <taxon>Embryophyta</taxon>
        <taxon>Tracheophyta</taxon>
        <taxon>Spermatophyta</taxon>
        <taxon>Magnoliopsida</taxon>
        <taxon>eudicotyledons</taxon>
        <taxon>Gunneridae</taxon>
        <taxon>Pentapetalae</taxon>
        <taxon>asterids</taxon>
        <taxon>lamiids</taxon>
        <taxon>Lamiales</taxon>
        <taxon>Oleaceae</taxon>
        <taxon>Oleeae</taxon>
        <taxon>Olea</taxon>
    </lineage>
</organism>
<protein>
    <submittedName>
        <fullName evidence="2">Uncharacterized protein</fullName>
    </submittedName>
</protein>
<evidence type="ECO:0000313" key="3">
    <source>
        <dbReference type="Proteomes" id="UP000594638"/>
    </source>
</evidence>